<name>A0A9W7EYN3_9STRA</name>
<reference evidence="5" key="1">
    <citation type="journal article" date="2023" name="Commun. Biol.">
        <title>Genome analysis of Parmales, the sister group of diatoms, reveals the evolutionary specialization of diatoms from phago-mixotrophs to photoautotrophs.</title>
        <authorList>
            <person name="Ban H."/>
            <person name="Sato S."/>
            <person name="Yoshikawa S."/>
            <person name="Yamada K."/>
            <person name="Nakamura Y."/>
            <person name="Ichinomiya M."/>
            <person name="Sato N."/>
            <person name="Blanc-Mathieu R."/>
            <person name="Endo H."/>
            <person name="Kuwata A."/>
            <person name="Ogata H."/>
        </authorList>
    </citation>
    <scope>NUCLEOTIDE SEQUENCE [LARGE SCALE GENOMIC DNA]</scope>
    <source>
        <strain evidence="5">NIES 3699</strain>
    </source>
</reference>
<keyword evidence="2" id="KW-1133">Transmembrane helix</keyword>
<dbReference type="PANTHER" id="PTHR46528">
    <property type="entry name" value="PROTEIN SON"/>
    <property type="match status" value="1"/>
</dbReference>
<dbReference type="PANTHER" id="PTHR46528:SF1">
    <property type="entry name" value="PROTEIN SON"/>
    <property type="match status" value="1"/>
</dbReference>
<feature type="compositionally biased region" description="Basic residues" evidence="1">
    <location>
        <begin position="869"/>
        <end position="895"/>
    </location>
</feature>
<feature type="compositionally biased region" description="Polar residues" evidence="1">
    <location>
        <begin position="983"/>
        <end position="1008"/>
    </location>
</feature>
<feature type="transmembrane region" description="Helical" evidence="2">
    <location>
        <begin position="821"/>
        <end position="846"/>
    </location>
</feature>
<feature type="compositionally biased region" description="Low complexity" evidence="1">
    <location>
        <begin position="1026"/>
        <end position="1055"/>
    </location>
</feature>
<dbReference type="GO" id="GO:0051726">
    <property type="term" value="P:regulation of cell cycle"/>
    <property type="evidence" value="ECO:0007669"/>
    <property type="project" value="InterPro"/>
</dbReference>
<feature type="compositionally biased region" description="Basic and acidic residues" evidence="1">
    <location>
        <begin position="943"/>
        <end position="976"/>
    </location>
</feature>
<protein>
    <submittedName>
        <fullName evidence="4">Uncharacterized protein</fullName>
    </submittedName>
</protein>
<dbReference type="AlphaFoldDB" id="A0A9W7EYN3"/>
<keyword evidence="5" id="KW-1185">Reference proteome</keyword>
<dbReference type="InterPro" id="IPR032922">
    <property type="entry name" value="SON"/>
</dbReference>
<feature type="compositionally biased region" description="Basic residues" evidence="1">
    <location>
        <begin position="929"/>
        <end position="942"/>
    </location>
</feature>
<dbReference type="Proteomes" id="UP001165160">
    <property type="component" value="Unassembled WGS sequence"/>
</dbReference>
<feature type="compositionally biased region" description="Basic and acidic residues" evidence="1">
    <location>
        <begin position="912"/>
        <end position="928"/>
    </location>
</feature>
<evidence type="ECO:0000256" key="3">
    <source>
        <dbReference type="SAM" id="SignalP"/>
    </source>
</evidence>
<evidence type="ECO:0000256" key="2">
    <source>
        <dbReference type="SAM" id="Phobius"/>
    </source>
</evidence>
<dbReference type="GO" id="GO:0048024">
    <property type="term" value="P:regulation of mRNA splicing, via spliceosome"/>
    <property type="evidence" value="ECO:0007669"/>
    <property type="project" value="TreeGrafter"/>
</dbReference>
<keyword evidence="2" id="KW-0472">Membrane</keyword>
<organism evidence="4 5">
    <name type="scientific">Triparma verrucosa</name>
    <dbReference type="NCBI Taxonomy" id="1606542"/>
    <lineage>
        <taxon>Eukaryota</taxon>
        <taxon>Sar</taxon>
        <taxon>Stramenopiles</taxon>
        <taxon>Ochrophyta</taxon>
        <taxon>Bolidophyceae</taxon>
        <taxon>Parmales</taxon>
        <taxon>Triparmaceae</taxon>
        <taxon>Triparma</taxon>
    </lineage>
</organism>
<accession>A0A9W7EYN3</accession>
<dbReference type="EMBL" id="BRXX01000166">
    <property type="protein sequence ID" value="GMH95300.1"/>
    <property type="molecule type" value="Genomic_DNA"/>
</dbReference>
<feature type="compositionally biased region" description="Basic and acidic residues" evidence="1">
    <location>
        <begin position="1126"/>
        <end position="1137"/>
    </location>
</feature>
<evidence type="ECO:0000313" key="5">
    <source>
        <dbReference type="Proteomes" id="UP001165160"/>
    </source>
</evidence>
<keyword evidence="2" id="KW-0812">Transmembrane</keyword>
<keyword evidence="3" id="KW-0732">Signal</keyword>
<comment type="caution">
    <text evidence="4">The sequence shown here is derived from an EMBL/GenBank/DDBJ whole genome shotgun (WGS) entry which is preliminary data.</text>
</comment>
<feature type="chain" id="PRO_5040757365" evidence="3">
    <location>
        <begin position="18"/>
        <end position="1145"/>
    </location>
</feature>
<sequence length="1145" mass="125917">MTFKLIIVLAFIHIVEGSLPRGSRDVNDVIGAFTGTLQTRNKRALLNNPSYDGPLDPSGSLELSSIPPKPWYDPSLLTPVPLPPSLRGLSSCSSSSNYQTYSYTSALSLCDTYGSNCDSSDNQASGSGDDGSSCVQRGFAFIGVSFSQQDYSGQNGCPDGNFVGSGSTLDTSTNYGNPNSWKIQNQLPINCLLDRQYEYTMSSDVDGWLIGGGNAGKLDGKLRYIDSSHTEVWRIGSLDTSMGGTDIDVIYEFMAEIWQPVIVVYPAYFKGNNDMELSVSIVETYSGSYTCVDNGQVCGCPGDGEGDYDWLSDCLIDNLASQSECSDNDMTNPHVSAIRGVEFWDDDAKQGILQANNAMIMSWQEAYPEGVAIGTDETDIFFLDDDVDRYNTKHGYGNLHMFYGRVAITKAFPPSNNLTDAQLEYSEFTLNSAFTAWDQFDAGDMEYSGSQQEGGDYDCWEYDAWDSDNWDWASGKKLPCNCKADGHAFIGVALAMNVQVSSTQIVNGGFYEDFQSSYPLHKLTQNMSTYILGFESNHATAAGLRVNAQENGFATIVEEDNTHIKLFDLGSLDEDKGGIAIQDVIDVVSKINFGEIKIKPAYVAIEPNNGDVVLYWEMDSNSAIGQAFDLLVEQFGNPMNYCGAVTDGSCGPNANKYYYCAGPLMGDSSLYGCHPGSAGGGSFCLQTTLMYAPIFQDDMAETYLTNANLMVDSWRFKSSANGDGTYSIDYSSPQEAMSMSAQVYQNGAAAKNSGYRPLCNGNAGCLTVFYNAMDPAASIPPCKGDGTYYIYNSYDPYGMLAEDQRGSYEEQIDILSRSTSIIAVVIKTIGMSVAALILSFTTLIGYRKYSRRRRKGMSMKEIFFGKMSKGSKRRKSADRKKKKRKGGKKKKKKKGEKSPNRITDANLLYYNEKLKKQSRREKSPEGKDKRGKPEKKSPSKARKKDDKVKKKERERERKPKDKSERETQREREKKANDMVTSLLKKQQLGSSTSTLQYDIKPMNTSIVNSKSSSSRQYQPPDPFAIPSSVSSPKSSPRSSRKSISSSGSEKSLSSKAESRAAQRERLRSGIQPTSFSMFSSTEESVFGEKTPKNSLNTLSSPRRRSGSKGVERSSSGDSGGKKKEKRERTGSKDKADIAESNTFLV</sequence>
<evidence type="ECO:0000313" key="4">
    <source>
        <dbReference type="EMBL" id="GMH95300.1"/>
    </source>
</evidence>
<feature type="compositionally biased region" description="Low complexity" evidence="1">
    <location>
        <begin position="1073"/>
        <end position="1084"/>
    </location>
</feature>
<feature type="signal peptide" evidence="3">
    <location>
        <begin position="1"/>
        <end position="17"/>
    </location>
</feature>
<gene>
    <name evidence="4" type="ORF">TrVE_jg9070</name>
</gene>
<proteinExistence type="predicted"/>
<feature type="compositionally biased region" description="Basic and acidic residues" evidence="1">
    <location>
        <begin position="1056"/>
        <end position="1067"/>
    </location>
</feature>
<evidence type="ECO:0000256" key="1">
    <source>
        <dbReference type="SAM" id="MobiDB-lite"/>
    </source>
</evidence>
<feature type="region of interest" description="Disordered" evidence="1">
    <location>
        <begin position="860"/>
        <end position="1145"/>
    </location>
</feature>
<dbReference type="GO" id="GO:0003723">
    <property type="term" value="F:RNA binding"/>
    <property type="evidence" value="ECO:0007669"/>
    <property type="project" value="InterPro"/>
</dbReference>